<keyword evidence="4" id="KW-0732">Signal</keyword>
<proteinExistence type="predicted"/>
<feature type="signal peptide" evidence="4">
    <location>
        <begin position="1"/>
        <end position="35"/>
    </location>
</feature>
<dbReference type="GO" id="GO:0009279">
    <property type="term" value="C:cell outer membrane"/>
    <property type="evidence" value="ECO:0007669"/>
    <property type="project" value="UniProtKB-SubCell"/>
</dbReference>
<evidence type="ECO:0000259" key="5">
    <source>
        <dbReference type="Pfam" id="PF07715"/>
    </source>
</evidence>
<dbReference type="Pfam" id="PF07715">
    <property type="entry name" value="Plug"/>
    <property type="match status" value="1"/>
</dbReference>
<keyword evidence="8" id="KW-1185">Reference proteome</keyword>
<protein>
    <recommendedName>
        <fullName evidence="9">TonB-dependent receptor</fullName>
    </recommendedName>
</protein>
<feature type="domain" description="TonB-dependent receptor plug" evidence="5">
    <location>
        <begin position="145"/>
        <end position="232"/>
    </location>
</feature>
<dbReference type="InterPro" id="IPR041700">
    <property type="entry name" value="OMP_b-brl_3"/>
</dbReference>
<evidence type="ECO:0000256" key="1">
    <source>
        <dbReference type="ARBA" id="ARBA00004442"/>
    </source>
</evidence>
<evidence type="ECO:0000313" key="8">
    <source>
        <dbReference type="Proteomes" id="UP000582837"/>
    </source>
</evidence>
<dbReference type="InterPro" id="IPR036942">
    <property type="entry name" value="Beta-barrel_TonB_sf"/>
</dbReference>
<evidence type="ECO:0000256" key="4">
    <source>
        <dbReference type="SAM" id="SignalP"/>
    </source>
</evidence>
<dbReference type="EMBL" id="JACHIA010000028">
    <property type="protein sequence ID" value="MBB6073725.1"/>
    <property type="molecule type" value="Genomic_DNA"/>
</dbReference>
<dbReference type="Gene3D" id="2.170.130.10">
    <property type="entry name" value="TonB-dependent receptor, plug domain"/>
    <property type="match status" value="1"/>
</dbReference>
<keyword evidence="2" id="KW-0472">Membrane</keyword>
<dbReference type="PANTHER" id="PTHR40980:SF5">
    <property type="entry name" value="TONB-DEPENDENT RECEPTOR"/>
    <property type="match status" value="1"/>
</dbReference>
<name>A0A841H636_9BACT</name>
<keyword evidence="3" id="KW-0998">Cell outer membrane</keyword>
<sequence length="933" mass="100044">MRRSHRPRSPRESRLRAALAVAFAVLLGIAAPASAQNTGRIVGRVIDGGTGRGIPGAQVSVGGSTLRATAGVDGRYTLSGVSAGAHTVSASYLGYSPKTVTGVNVAAGASADLDISLNTATLSLTSITVTAVREAGSVNRALDEQRTSTGVVNSTTSEQIARSPDSDAAQAVQRVSGVTVSEGKFVVVRGLGERYTTTSLNGARIPSPEPEKRVVPLDLFPSALLESITTSKTFTPDQPGDFSGASVNLRTRSFPARRTLTLSLGGGLTQSATGSSVRAVPGAQSEWLGTSAGGRRLPGLVRAAGNFGGLTQQSMNQVGRAFRNEWAPESTDGLPNGSASLSLGGEDPLFGHRFGYVGSMTYSRSQEVRLDETRSRAVANPDFHARTYDAFQGSSGVNSLLWGGMLNLSTFLGGASHKLELNNSYNRSADNDAYFGVGELEQFSNVANVQRTSLRYTERSVASSQLRGTHQLLGAQLEWAGTLSRVTRDEPDRVDLLYGQEQNPAGGQFANAWLGFLPDAARRTFSELDETARSGTVDLRFPALGGTVRFGALGRQVDRNAEARSYNLSNTARLTVQQRAASPEEIFDGRYFQGEDAYILIAPNTTGGSYGADESVAAGYAMMEMPLSSSFSLVGGARVERWNLDVNAERTDGERVPVSRRNTDILPSLALNARLSDVQNLRLSVSQTLSRPEYRELAEISYRDLVNNQEVVGNADLVRALIQNYDLRWEMYPASGEVLSLGVFAKRFRNPIEQIEIATSGGNQLSYTNAESALNYGAELEARKALGDFASVLEPFAVSLNATVMKSRISTGNDPRSAATRDDRAMVGQAPYVINAGLSYTRGERASTSATLLFNVVGRRLVAAALTPLLDDPYEQPRRMLDFSLRTPLRQGVSLKLDAENLLDSPVEWKQGDVTRLRYRTGRTLGFGISWAP</sequence>
<dbReference type="Gene3D" id="2.60.40.1120">
    <property type="entry name" value="Carboxypeptidase-like, regulatory domain"/>
    <property type="match status" value="1"/>
</dbReference>
<evidence type="ECO:0000313" key="7">
    <source>
        <dbReference type="EMBL" id="MBB6073725.1"/>
    </source>
</evidence>
<comment type="caution">
    <text evidence="7">The sequence shown here is derived from an EMBL/GenBank/DDBJ whole genome shotgun (WGS) entry which is preliminary data.</text>
</comment>
<dbReference type="Proteomes" id="UP000582837">
    <property type="component" value="Unassembled WGS sequence"/>
</dbReference>
<feature type="domain" description="Outer membrane protein beta-barrel" evidence="6">
    <location>
        <begin position="609"/>
        <end position="806"/>
    </location>
</feature>
<dbReference type="InterPro" id="IPR037066">
    <property type="entry name" value="Plug_dom_sf"/>
</dbReference>
<feature type="chain" id="PRO_5032483763" description="TonB-dependent receptor" evidence="4">
    <location>
        <begin position="36"/>
        <end position="933"/>
    </location>
</feature>
<evidence type="ECO:0000259" key="6">
    <source>
        <dbReference type="Pfam" id="PF14905"/>
    </source>
</evidence>
<dbReference type="Pfam" id="PF13620">
    <property type="entry name" value="CarboxypepD_reg"/>
    <property type="match status" value="1"/>
</dbReference>
<dbReference type="RefSeq" id="WP_170035565.1">
    <property type="nucleotide sequence ID" value="NZ_JABDTL010000001.1"/>
</dbReference>
<dbReference type="Gene3D" id="2.40.170.20">
    <property type="entry name" value="TonB-dependent receptor, beta-barrel domain"/>
    <property type="match status" value="1"/>
</dbReference>
<dbReference type="InterPro" id="IPR008969">
    <property type="entry name" value="CarboxyPept-like_regulatory"/>
</dbReference>
<dbReference type="SUPFAM" id="SSF49464">
    <property type="entry name" value="Carboxypeptidase regulatory domain-like"/>
    <property type="match status" value="1"/>
</dbReference>
<evidence type="ECO:0000256" key="3">
    <source>
        <dbReference type="ARBA" id="ARBA00023237"/>
    </source>
</evidence>
<comment type="subcellular location">
    <subcellularLocation>
        <location evidence="1">Cell outer membrane</location>
    </subcellularLocation>
</comment>
<dbReference type="PANTHER" id="PTHR40980">
    <property type="entry name" value="PLUG DOMAIN-CONTAINING PROTEIN"/>
    <property type="match status" value="1"/>
</dbReference>
<evidence type="ECO:0000256" key="2">
    <source>
        <dbReference type="ARBA" id="ARBA00023136"/>
    </source>
</evidence>
<evidence type="ECO:0008006" key="9">
    <source>
        <dbReference type="Google" id="ProtNLM"/>
    </source>
</evidence>
<dbReference type="Pfam" id="PF14905">
    <property type="entry name" value="OMP_b-brl_3"/>
    <property type="match status" value="1"/>
</dbReference>
<dbReference type="SUPFAM" id="SSF56935">
    <property type="entry name" value="Porins"/>
    <property type="match status" value="1"/>
</dbReference>
<accession>A0A841H636</accession>
<gene>
    <name evidence="7" type="ORF">HNQ61_005396</name>
</gene>
<dbReference type="AlphaFoldDB" id="A0A841H636"/>
<organism evidence="7 8">
    <name type="scientific">Longimicrobium terrae</name>
    <dbReference type="NCBI Taxonomy" id="1639882"/>
    <lineage>
        <taxon>Bacteria</taxon>
        <taxon>Pseudomonadati</taxon>
        <taxon>Gemmatimonadota</taxon>
        <taxon>Longimicrobiia</taxon>
        <taxon>Longimicrobiales</taxon>
        <taxon>Longimicrobiaceae</taxon>
        <taxon>Longimicrobium</taxon>
    </lineage>
</organism>
<reference evidence="7 8" key="1">
    <citation type="submission" date="2020-08" db="EMBL/GenBank/DDBJ databases">
        <title>Genomic Encyclopedia of Type Strains, Phase IV (KMG-IV): sequencing the most valuable type-strain genomes for metagenomic binning, comparative biology and taxonomic classification.</title>
        <authorList>
            <person name="Goeker M."/>
        </authorList>
    </citation>
    <scope>NUCLEOTIDE SEQUENCE [LARGE SCALE GENOMIC DNA]</scope>
    <source>
        <strain evidence="7 8">DSM 29007</strain>
    </source>
</reference>
<dbReference type="InterPro" id="IPR012910">
    <property type="entry name" value="Plug_dom"/>
</dbReference>